<protein>
    <submittedName>
        <fullName evidence="1">Uncharacterized protein</fullName>
    </submittedName>
</protein>
<dbReference type="Gene3D" id="1.20.890.10">
    <property type="entry name" value="cAMP-dependent protein kinase regulatory subunit, dimerization-anchoring domain"/>
    <property type="match status" value="1"/>
</dbReference>
<evidence type="ECO:0000313" key="1">
    <source>
        <dbReference type="EMBL" id="VEL35344.1"/>
    </source>
</evidence>
<evidence type="ECO:0000313" key="2">
    <source>
        <dbReference type="Proteomes" id="UP000784294"/>
    </source>
</evidence>
<dbReference type="InterPro" id="IPR049630">
    <property type="entry name" value="DYDC-like_DD"/>
</dbReference>
<sequence>MAKLTDDADETFKKVQVHCLVLGIMTTTMADDFGLETCLPEALTEVADKRPKDPIAYIALWLRNYAVAVRPAAV</sequence>
<dbReference type="Pfam" id="PF05186">
    <property type="entry name" value="Dpy-30"/>
    <property type="match status" value="1"/>
</dbReference>
<dbReference type="AlphaFoldDB" id="A0A3S5B3H2"/>
<keyword evidence="2" id="KW-1185">Reference proteome</keyword>
<name>A0A3S5B3H2_9PLAT</name>
<dbReference type="InterPro" id="IPR007858">
    <property type="entry name" value="Dpy-30_motif"/>
</dbReference>
<dbReference type="OrthoDB" id="432281at2759"/>
<reference evidence="1" key="1">
    <citation type="submission" date="2018-11" db="EMBL/GenBank/DDBJ databases">
        <authorList>
            <consortium name="Pathogen Informatics"/>
        </authorList>
    </citation>
    <scope>NUCLEOTIDE SEQUENCE</scope>
</reference>
<dbReference type="CDD" id="cd22966">
    <property type="entry name" value="DD_DYDC-like"/>
    <property type="match status" value="1"/>
</dbReference>
<proteinExistence type="predicted"/>
<organism evidence="1 2">
    <name type="scientific">Protopolystoma xenopodis</name>
    <dbReference type="NCBI Taxonomy" id="117903"/>
    <lineage>
        <taxon>Eukaryota</taxon>
        <taxon>Metazoa</taxon>
        <taxon>Spiralia</taxon>
        <taxon>Lophotrochozoa</taxon>
        <taxon>Platyhelminthes</taxon>
        <taxon>Monogenea</taxon>
        <taxon>Polyopisthocotylea</taxon>
        <taxon>Polystomatidea</taxon>
        <taxon>Polystomatidae</taxon>
        <taxon>Protopolystoma</taxon>
    </lineage>
</organism>
<gene>
    <name evidence="1" type="ORF">PXEA_LOCUS28784</name>
</gene>
<comment type="caution">
    <text evidence="1">The sequence shown here is derived from an EMBL/GenBank/DDBJ whole genome shotgun (WGS) entry which is preliminary data.</text>
</comment>
<dbReference type="EMBL" id="CAAALY010249624">
    <property type="protein sequence ID" value="VEL35344.1"/>
    <property type="molecule type" value="Genomic_DNA"/>
</dbReference>
<dbReference type="Proteomes" id="UP000784294">
    <property type="component" value="Unassembled WGS sequence"/>
</dbReference>
<accession>A0A3S5B3H2</accession>